<keyword evidence="2" id="KW-1133">Transmembrane helix</keyword>
<dbReference type="Proteomes" id="UP000217289">
    <property type="component" value="Chromosome"/>
</dbReference>
<keyword evidence="2" id="KW-0812">Transmembrane</keyword>
<accession>A0A250IR56</accession>
<keyword evidence="2" id="KW-0472">Membrane</keyword>
<organism evidence="4 5">
    <name type="scientific">Melittangium boletus DSM 14713</name>
    <dbReference type="NCBI Taxonomy" id="1294270"/>
    <lineage>
        <taxon>Bacteria</taxon>
        <taxon>Pseudomonadati</taxon>
        <taxon>Myxococcota</taxon>
        <taxon>Myxococcia</taxon>
        <taxon>Myxococcales</taxon>
        <taxon>Cystobacterineae</taxon>
        <taxon>Archangiaceae</taxon>
        <taxon>Melittangium</taxon>
    </lineage>
</organism>
<feature type="region of interest" description="Disordered" evidence="1">
    <location>
        <begin position="27"/>
        <end position="47"/>
    </location>
</feature>
<evidence type="ECO:0000313" key="4">
    <source>
        <dbReference type="EMBL" id="ATB33742.1"/>
    </source>
</evidence>
<protein>
    <submittedName>
        <fullName evidence="4">Uncharacterized protein</fullName>
    </submittedName>
</protein>
<name>A0A250IR56_9BACT</name>
<dbReference type="AlphaFoldDB" id="A0A250IR56"/>
<feature type="signal peptide" evidence="3">
    <location>
        <begin position="1"/>
        <end position="23"/>
    </location>
</feature>
<dbReference type="RefSeq" id="WP_179956352.1">
    <property type="nucleotide sequence ID" value="NZ_CP022163.1"/>
</dbReference>
<sequence>MSLARFSRLLATLALVSGGTALAQHRQLQSYQSDGTTQQERDAMRSRPKYNVNEYGKDIKIKKDPIPWRAIGLAVIAFSIAAPFAWRTYKRTTKEMAETNVFGVQRADAGEADPE</sequence>
<feature type="compositionally biased region" description="Polar residues" evidence="1">
    <location>
        <begin position="27"/>
        <end position="38"/>
    </location>
</feature>
<proteinExistence type="predicted"/>
<evidence type="ECO:0000313" key="5">
    <source>
        <dbReference type="Proteomes" id="UP000217289"/>
    </source>
</evidence>
<keyword evidence="3" id="KW-0732">Signal</keyword>
<dbReference type="EMBL" id="CP022163">
    <property type="protein sequence ID" value="ATB33742.1"/>
    <property type="molecule type" value="Genomic_DNA"/>
</dbReference>
<evidence type="ECO:0000256" key="2">
    <source>
        <dbReference type="SAM" id="Phobius"/>
    </source>
</evidence>
<feature type="transmembrane region" description="Helical" evidence="2">
    <location>
        <begin position="66"/>
        <end position="86"/>
    </location>
</feature>
<keyword evidence="5" id="KW-1185">Reference proteome</keyword>
<reference evidence="4 5" key="1">
    <citation type="submission" date="2017-06" db="EMBL/GenBank/DDBJ databases">
        <authorList>
            <person name="Kim H.J."/>
            <person name="Triplett B.A."/>
        </authorList>
    </citation>
    <scope>NUCLEOTIDE SEQUENCE [LARGE SCALE GENOMIC DNA]</scope>
    <source>
        <strain evidence="4 5">DSM 14713</strain>
    </source>
</reference>
<feature type="chain" id="PRO_5013100712" evidence="3">
    <location>
        <begin position="24"/>
        <end position="115"/>
    </location>
</feature>
<dbReference type="KEGG" id="mbd:MEBOL_007240"/>
<evidence type="ECO:0000256" key="1">
    <source>
        <dbReference type="SAM" id="MobiDB-lite"/>
    </source>
</evidence>
<evidence type="ECO:0000256" key="3">
    <source>
        <dbReference type="SAM" id="SignalP"/>
    </source>
</evidence>
<gene>
    <name evidence="4" type="ORF">MEBOL_007240</name>
</gene>